<comment type="caution">
    <text evidence="2">The sequence shown here is derived from an EMBL/GenBank/DDBJ whole genome shotgun (WGS) entry which is preliminary data.</text>
</comment>
<evidence type="ECO:0000256" key="1">
    <source>
        <dbReference type="ARBA" id="ARBA00022729"/>
    </source>
</evidence>
<sequence length="260" mass="29698">MRSRTGVGFMVILCLVLSCKSAKVVGDGSIDEKLSAKNVIRKHYQNQTNFNTLSGKAKIDYSDGESTQSVNVSLRIQKDKAIWMSAPLGLVKAYITPTRVSFYNKLQNEYFDGDFSYLSELLGTELNFDNVQNLLLGHALFDLRKEKYNVSIARANYQLKPKQALPVFKALFQVEPTNFKIATQQLSQPSKRRLLEIDYKDYQKVSAWILPKRLTVAAVDSTQTNSIDIEYRNMEFNKQLNFPYKIPKGFTEIVLNKNDI</sequence>
<dbReference type="PROSITE" id="PS51257">
    <property type="entry name" value="PROKAR_LIPOPROTEIN"/>
    <property type="match status" value="1"/>
</dbReference>
<dbReference type="OrthoDB" id="849114at2"/>
<name>A0A3B0CCA6_9FLAO</name>
<proteinExistence type="predicted"/>
<accession>A0A3B0CCA6</accession>
<dbReference type="AlphaFoldDB" id="A0A3B0CCA6"/>
<keyword evidence="1" id="KW-0732">Signal</keyword>
<keyword evidence="3" id="KW-1185">Reference proteome</keyword>
<reference evidence="2 3" key="1">
    <citation type="submission" date="2018-10" db="EMBL/GenBank/DDBJ databases">
        <title>Ulvibacterium marinum gen. nov., sp. nov., a novel marine bacterium of the family Flavobacteriaceae, isolated from a culture of the green alga Ulva prolifera.</title>
        <authorList>
            <person name="Zhang Z."/>
        </authorList>
    </citation>
    <scope>NUCLEOTIDE SEQUENCE [LARGE SCALE GENOMIC DNA]</scope>
    <source>
        <strain evidence="2 3">CCMM003</strain>
    </source>
</reference>
<dbReference type="Proteomes" id="UP000276603">
    <property type="component" value="Unassembled WGS sequence"/>
</dbReference>
<protein>
    <submittedName>
        <fullName evidence="2">DUF4292 domain-containing protein</fullName>
    </submittedName>
</protein>
<organism evidence="2 3">
    <name type="scientific">Ulvibacterium marinum</name>
    <dbReference type="NCBI Taxonomy" id="2419782"/>
    <lineage>
        <taxon>Bacteria</taxon>
        <taxon>Pseudomonadati</taxon>
        <taxon>Bacteroidota</taxon>
        <taxon>Flavobacteriia</taxon>
        <taxon>Flavobacteriales</taxon>
        <taxon>Flavobacteriaceae</taxon>
        <taxon>Ulvibacterium</taxon>
    </lineage>
</organism>
<dbReference type="InterPro" id="IPR025634">
    <property type="entry name" value="DUF4292"/>
</dbReference>
<dbReference type="InterPro" id="IPR029046">
    <property type="entry name" value="LolA/LolB/LppX"/>
</dbReference>
<evidence type="ECO:0000313" key="2">
    <source>
        <dbReference type="EMBL" id="RKN83643.1"/>
    </source>
</evidence>
<dbReference type="Gene3D" id="2.50.20.10">
    <property type="entry name" value="Lipoprotein localisation LolA/LolB/LppX"/>
    <property type="match status" value="1"/>
</dbReference>
<dbReference type="EMBL" id="RBCJ01000001">
    <property type="protein sequence ID" value="RKN83643.1"/>
    <property type="molecule type" value="Genomic_DNA"/>
</dbReference>
<dbReference type="Pfam" id="PF14125">
    <property type="entry name" value="DUF4292"/>
    <property type="match status" value="1"/>
</dbReference>
<dbReference type="SUPFAM" id="SSF89392">
    <property type="entry name" value="Prokaryotic lipoproteins and lipoprotein localization factors"/>
    <property type="match status" value="1"/>
</dbReference>
<gene>
    <name evidence="2" type="ORF">D7Z94_02470</name>
</gene>
<evidence type="ECO:0000313" key="3">
    <source>
        <dbReference type="Proteomes" id="UP000276603"/>
    </source>
</evidence>